<evidence type="ECO:0000256" key="3">
    <source>
        <dbReference type="ARBA" id="ARBA00022801"/>
    </source>
</evidence>
<dbReference type="Proteomes" id="UP000095300">
    <property type="component" value="Unassembled WGS sequence"/>
</dbReference>
<dbReference type="AlphaFoldDB" id="A0A1I8NZK2"/>
<dbReference type="InterPro" id="IPR013780">
    <property type="entry name" value="Glyco_hydro_b"/>
</dbReference>
<proteinExistence type="inferred from homology"/>
<dbReference type="Gene3D" id="2.60.40.1180">
    <property type="entry name" value="Golgi alpha-mannosidase II"/>
    <property type="match status" value="1"/>
</dbReference>
<evidence type="ECO:0008006" key="11">
    <source>
        <dbReference type="Google" id="ProtNLM"/>
    </source>
</evidence>
<keyword evidence="10" id="KW-1185">Reference proteome</keyword>
<feature type="signal peptide" evidence="6">
    <location>
        <begin position="1"/>
        <end position="20"/>
    </location>
</feature>
<dbReference type="Pfam" id="PF01055">
    <property type="entry name" value="Glyco_hydro_31_2nd"/>
    <property type="match status" value="1"/>
</dbReference>
<dbReference type="EnsemblMetazoa" id="SCAU003469-RA">
    <property type="protein sequence ID" value="SCAU003469-PA"/>
    <property type="gene ID" value="SCAU003469"/>
</dbReference>
<dbReference type="Pfam" id="PF21365">
    <property type="entry name" value="Glyco_hydro_31_3rd"/>
    <property type="match status" value="1"/>
</dbReference>
<dbReference type="STRING" id="35570.A0A1I8NZK2"/>
<dbReference type="InterPro" id="IPR017853">
    <property type="entry name" value="GH"/>
</dbReference>
<sequence>MWKCVVLIVILISLLDISKGYKAVEENNKFPNSNIYVKLKKAADKLQYEILKGSQSLQMVTFDNFLTSNDLHLTPNGTLQVTDGTNSIEFDLVLSTSSITHIRVIRNNVPINTQPMDCVDLNISNLHWYGGPEDINQYWPVERSTFDNYSYLTKEDQNTGLAERYWLNSKGVFFYVETETPLFITQNTKGHENQLCFSAKNSLPYNTRVNPRTFVYHIGIAANAKVAHMHAVKTLLGHPTGHPDERMAQYPIWSTWALYKQQINESIVREFASAITSNGFENSQIEIDDNWESCYGALTFNKSRFPSMKTFAEELKEKGFRVTLWIHPFINKNCEPHYSEALSKGYLVLDHNNNPDTQWWNSKEGEAAYVDFTKTEAQNWFKQRLQRLQTEDGIDSFKFDAGETSWVPSDPVLAGNAALSPNQITEDYVRTVGSLGPMLEVRTGQGTQDMPIFVRMIDKDSVWGWNNGLLTLITTLLQMNMNGYPFVLPDMIGGNGYNNILPTKELFIRWLQANVFMPSLQFSYVPWYFDNETVEISKKFTKLHADYTPQIMKRFKLATSTGEPVNPPLWWVDPEDKVAQGIFDQFLLGDSIIAAPIVKEGETKRDIYLPKGTWRDGNSMELHTGPIWIMDYSAPLDILPYFEKIN</sequence>
<dbReference type="Gene3D" id="3.20.20.80">
    <property type="entry name" value="Glycosidases"/>
    <property type="match status" value="1"/>
</dbReference>
<evidence type="ECO:0000256" key="6">
    <source>
        <dbReference type="SAM" id="SignalP"/>
    </source>
</evidence>
<evidence type="ECO:0000256" key="2">
    <source>
        <dbReference type="ARBA" id="ARBA00022729"/>
    </source>
</evidence>
<dbReference type="InterPro" id="IPR050985">
    <property type="entry name" value="Alpha-glycosidase_related"/>
</dbReference>
<dbReference type="InterPro" id="IPR048395">
    <property type="entry name" value="Glyco_hydro_31_C"/>
</dbReference>
<keyword evidence="4 5" id="KW-0326">Glycosidase</keyword>
<comment type="similarity">
    <text evidence="1 5">Belongs to the glycosyl hydrolase 31 family.</text>
</comment>
<feature type="domain" description="Glycoside hydrolase family 31 TIM barrel" evidence="7">
    <location>
        <begin position="254"/>
        <end position="550"/>
    </location>
</feature>
<dbReference type="CDD" id="cd06592">
    <property type="entry name" value="GH31_NET37"/>
    <property type="match status" value="1"/>
</dbReference>
<name>A0A1I8NZK2_STOCA</name>
<evidence type="ECO:0000256" key="5">
    <source>
        <dbReference type="RuleBase" id="RU361185"/>
    </source>
</evidence>
<evidence type="ECO:0000313" key="10">
    <source>
        <dbReference type="Proteomes" id="UP000095300"/>
    </source>
</evidence>
<accession>A0A1I8NZK2</accession>
<dbReference type="SUPFAM" id="SSF51011">
    <property type="entry name" value="Glycosyl hydrolase domain"/>
    <property type="match status" value="1"/>
</dbReference>
<gene>
    <name evidence="9" type="primary">106081879</name>
</gene>
<dbReference type="PANTHER" id="PTHR43053">
    <property type="entry name" value="GLYCOSIDASE FAMILY 31"/>
    <property type="match status" value="1"/>
</dbReference>
<evidence type="ECO:0000259" key="8">
    <source>
        <dbReference type="Pfam" id="PF21365"/>
    </source>
</evidence>
<feature type="domain" description="Glycosyl hydrolase family 31 C-terminal" evidence="8">
    <location>
        <begin position="562"/>
        <end position="642"/>
    </location>
</feature>
<dbReference type="OrthoDB" id="10070917at2759"/>
<keyword evidence="2 6" id="KW-0732">Signal</keyword>
<evidence type="ECO:0000313" key="9">
    <source>
        <dbReference type="EnsemblMetazoa" id="SCAU003469-PA"/>
    </source>
</evidence>
<dbReference type="KEGG" id="scac:106081879"/>
<dbReference type="GO" id="GO:0005975">
    <property type="term" value="P:carbohydrate metabolic process"/>
    <property type="evidence" value="ECO:0007669"/>
    <property type="project" value="InterPro"/>
</dbReference>
<dbReference type="InterPro" id="IPR000322">
    <property type="entry name" value="Glyco_hydro_31_TIM"/>
</dbReference>
<feature type="chain" id="PRO_5009325749" description="Glycoside hydrolase family 31 N-terminal domain-containing protein" evidence="6">
    <location>
        <begin position="21"/>
        <end position="646"/>
    </location>
</feature>
<reference evidence="9" key="1">
    <citation type="submission" date="2020-05" db="UniProtKB">
        <authorList>
            <consortium name="EnsemblMetazoa"/>
        </authorList>
    </citation>
    <scope>IDENTIFICATION</scope>
    <source>
        <strain evidence="9">USDA</strain>
    </source>
</reference>
<organism evidence="9 10">
    <name type="scientific">Stomoxys calcitrans</name>
    <name type="common">Stable fly</name>
    <name type="synonym">Conops calcitrans</name>
    <dbReference type="NCBI Taxonomy" id="35570"/>
    <lineage>
        <taxon>Eukaryota</taxon>
        <taxon>Metazoa</taxon>
        <taxon>Ecdysozoa</taxon>
        <taxon>Arthropoda</taxon>
        <taxon>Hexapoda</taxon>
        <taxon>Insecta</taxon>
        <taxon>Pterygota</taxon>
        <taxon>Neoptera</taxon>
        <taxon>Endopterygota</taxon>
        <taxon>Diptera</taxon>
        <taxon>Brachycera</taxon>
        <taxon>Muscomorpha</taxon>
        <taxon>Muscoidea</taxon>
        <taxon>Muscidae</taxon>
        <taxon>Stomoxys</taxon>
    </lineage>
</organism>
<protein>
    <recommendedName>
        <fullName evidence="11">Glycoside hydrolase family 31 N-terminal domain-containing protein</fullName>
    </recommendedName>
</protein>
<dbReference type="GO" id="GO:0004553">
    <property type="term" value="F:hydrolase activity, hydrolyzing O-glycosyl compounds"/>
    <property type="evidence" value="ECO:0007669"/>
    <property type="project" value="InterPro"/>
</dbReference>
<evidence type="ECO:0000256" key="1">
    <source>
        <dbReference type="ARBA" id="ARBA00007806"/>
    </source>
</evidence>
<dbReference type="VEuPathDB" id="VectorBase:SCAU003469"/>
<evidence type="ECO:0000259" key="7">
    <source>
        <dbReference type="Pfam" id="PF01055"/>
    </source>
</evidence>
<keyword evidence="3 5" id="KW-0378">Hydrolase</keyword>
<evidence type="ECO:0000256" key="4">
    <source>
        <dbReference type="ARBA" id="ARBA00023295"/>
    </source>
</evidence>
<dbReference type="SUPFAM" id="SSF51445">
    <property type="entry name" value="(Trans)glycosidases"/>
    <property type="match status" value="1"/>
</dbReference>
<dbReference type="PANTHER" id="PTHR43053:SF4">
    <property type="entry name" value="MYOGENESIS-REGULATING GLYCOSIDASE"/>
    <property type="match status" value="1"/>
</dbReference>